<dbReference type="Pfam" id="PF05685">
    <property type="entry name" value="Uma2"/>
    <property type="match status" value="1"/>
</dbReference>
<accession>A0ABY3PQI0</accession>
<keyword evidence="2" id="KW-0378">Hydrolase</keyword>
<name>A0ABY3PQI0_9CYAN</name>
<reference evidence="2 3" key="1">
    <citation type="journal article" date="2021" name="Genome Biol. Evol.">
        <title>Complete Genome Sequencing of a Novel Gloeobacter Species from a Waterfall Cave in Mexico.</title>
        <authorList>
            <person name="Saw J.H."/>
            <person name="Cardona T."/>
            <person name="Montejano G."/>
        </authorList>
    </citation>
    <scope>NUCLEOTIDE SEQUENCE [LARGE SCALE GENOMIC DNA]</scope>
    <source>
        <strain evidence="2">MG652769</strain>
    </source>
</reference>
<dbReference type="CDD" id="cd06260">
    <property type="entry name" value="DUF820-like"/>
    <property type="match status" value="1"/>
</dbReference>
<dbReference type="PANTHER" id="PTHR36558:SF1">
    <property type="entry name" value="RESTRICTION ENDONUCLEASE DOMAIN-CONTAINING PROTEIN-RELATED"/>
    <property type="match status" value="1"/>
</dbReference>
<evidence type="ECO:0000313" key="2">
    <source>
        <dbReference type="EMBL" id="UFP95941.1"/>
    </source>
</evidence>
<feature type="domain" description="Putative restriction endonuclease" evidence="1">
    <location>
        <begin position="14"/>
        <end position="166"/>
    </location>
</feature>
<sequence length="192" mass="21501">MIANPQSQPIAPLDYLAWELQQPGRHEYIDGRVLAMTGASAAHNTVLTNLSRELSNHLRATPCRVFTADMKVQITAEGPFFYPDAAVTCSEQDDEATYTLSEPCLIVEVLSPSTEAFDRGAKFAHYRRLSSLQEYVLIDSQSAGVECFRSGPDRERTWILQLYAPDSELFFESIDLKLSIAAIYEKVRFSTA</sequence>
<dbReference type="InterPro" id="IPR008538">
    <property type="entry name" value="Uma2"/>
</dbReference>
<dbReference type="InterPro" id="IPR011335">
    <property type="entry name" value="Restrct_endonuc-II-like"/>
</dbReference>
<dbReference type="Proteomes" id="UP001054846">
    <property type="component" value="Chromosome"/>
</dbReference>
<dbReference type="GO" id="GO:0004519">
    <property type="term" value="F:endonuclease activity"/>
    <property type="evidence" value="ECO:0007669"/>
    <property type="project" value="UniProtKB-KW"/>
</dbReference>
<keyword evidence="2" id="KW-0255">Endonuclease</keyword>
<proteinExistence type="predicted"/>
<gene>
    <name evidence="2" type="ORF">ISF26_06900</name>
</gene>
<evidence type="ECO:0000313" key="3">
    <source>
        <dbReference type="Proteomes" id="UP001054846"/>
    </source>
</evidence>
<evidence type="ECO:0000259" key="1">
    <source>
        <dbReference type="Pfam" id="PF05685"/>
    </source>
</evidence>
<keyword evidence="3" id="KW-1185">Reference proteome</keyword>
<dbReference type="SUPFAM" id="SSF52980">
    <property type="entry name" value="Restriction endonuclease-like"/>
    <property type="match status" value="1"/>
</dbReference>
<organism evidence="2 3">
    <name type="scientific">Gloeobacter morelensis MG652769</name>
    <dbReference type="NCBI Taxonomy" id="2781736"/>
    <lineage>
        <taxon>Bacteria</taxon>
        <taxon>Bacillati</taxon>
        <taxon>Cyanobacteriota</taxon>
        <taxon>Cyanophyceae</taxon>
        <taxon>Gloeobacterales</taxon>
        <taxon>Gloeobacteraceae</taxon>
        <taxon>Gloeobacter</taxon>
        <taxon>Gloeobacter morelensis</taxon>
    </lineage>
</organism>
<dbReference type="PANTHER" id="PTHR36558">
    <property type="entry name" value="GLR1098 PROTEIN"/>
    <property type="match status" value="1"/>
</dbReference>
<dbReference type="RefSeq" id="WP_230843177.1">
    <property type="nucleotide sequence ID" value="NZ_CP063845.1"/>
</dbReference>
<dbReference type="Gene3D" id="3.90.1570.10">
    <property type="entry name" value="tt1808, chain A"/>
    <property type="match status" value="1"/>
</dbReference>
<keyword evidence="2" id="KW-0540">Nuclease</keyword>
<protein>
    <submittedName>
        <fullName evidence="2">Uma2 family endonuclease</fullName>
    </submittedName>
</protein>
<dbReference type="EMBL" id="CP063845">
    <property type="protein sequence ID" value="UFP95941.1"/>
    <property type="molecule type" value="Genomic_DNA"/>
</dbReference>
<dbReference type="InterPro" id="IPR012296">
    <property type="entry name" value="Nuclease_put_TT1808"/>
</dbReference>